<dbReference type="InterPro" id="IPR000600">
    <property type="entry name" value="ROK"/>
</dbReference>
<dbReference type="PROSITE" id="PS01125">
    <property type="entry name" value="ROK"/>
    <property type="match status" value="1"/>
</dbReference>
<dbReference type="InterPro" id="IPR043129">
    <property type="entry name" value="ATPase_NBD"/>
</dbReference>
<evidence type="ECO:0000313" key="4">
    <source>
        <dbReference type="Proteomes" id="UP001165074"/>
    </source>
</evidence>
<dbReference type="Pfam" id="PF00480">
    <property type="entry name" value="ROK"/>
    <property type="match status" value="1"/>
</dbReference>
<dbReference type="Gene3D" id="3.30.420.40">
    <property type="match status" value="2"/>
</dbReference>
<proteinExistence type="inferred from homology"/>
<protein>
    <submittedName>
        <fullName evidence="3">Glucokinase</fullName>
    </submittedName>
</protein>
<dbReference type="RefSeq" id="WP_285583796.1">
    <property type="nucleotide sequence ID" value="NZ_BSTK01000023.1"/>
</dbReference>
<feature type="region of interest" description="Disordered" evidence="2">
    <location>
        <begin position="323"/>
        <end position="345"/>
    </location>
</feature>
<keyword evidence="4" id="KW-1185">Reference proteome</keyword>
<evidence type="ECO:0000256" key="2">
    <source>
        <dbReference type="SAM" id="MobiDB-lite"/>
    </source>
</evidence>
<comment type="similarity">
    <text evidence="1">Belongs to the ROK (NagC/XylR) family.</text>
</comment>
<dbReference type="InterPro" id="IPR049874">
    <property type="entry name" value="ROK_cs"/>
</dbReference>
<dbReference type="SUPFAM" id="SSF53067">
    <property type="entry name" value="Actin-like ATPase domain"/>
    <property type="match status" value="1"/>
</dbReference>
<dbReference type="AlphaFoldDB" id="A0A9W6SBH7"/>
<evidence type="ECO:0000313" key="3">
    <source>
        <dbReference type="EMBL" id="GLY91886.1"/>
    </source>
</evidence>
<name>A0A9W6SBH7_9ACTN</name>
<dbReference type="EMBL" id="BSTK01000023">
    <property type="protein sequence ID" value="GLY91886.1"/>
    <property type="molecule type" value="Genomic_DNA"/>
</dbReference>
<gene>
    <name evidence="3" type="ORF">Airi02_098140</name>
</gene>
<comment type="caution">
    <text evidence="3">The sequence shown here is derived from an EMBL/GenBank/DDBJ whole genome shotgun (WGS) entry which is preliminary data.</text>
</comment>
<dbReference type="PANTHER" id="PTHR18964:SF149">
    <property type="entry name" value="BIFUNCTIONAL UDP-N-ACETYLGLUCOSAMINE 2-EPIMERASE_N-ACETYLMANNOSAMINE KINASE"/>
    <property type="match status" value="1"/>
</dbReference>
<accession>A0A9W6SBH7</accession>
<dbReference type="Proteomes" id="UP001165074">
    <property type="component" value="Unassembled WGS sequence"/>
</dbReference>
<reference evidence="3" key="1">
    <citation type="submission" date="2023-03" db="EMBL/GenBank/DDBJ databases">
        <title>Actinoallomurus iriomotensis NBRC 103684.</title>
        <authorList>
            <person name="Ichikawa N."/>
            <person name="Sato H."/>
            <person name="Tonouchi N."/>
        </authorList>
    </citation>
    <scope>NUCLEOTIDE SEQUENCE</scope>
    <source>
        <strain evidence="3">NBRC 103684</strain>
    </source>
</reference>
<evidence type="ECO:0000256" key="1">
    <source>
        <dbReference type="ARBA" id="ARBA00006479"/>
    </source>
</evidence>
<dbReference type="PANTHER" id="PTHR18964">
    <property type="entry name" value="ROK (REPRESSOR, ORF, KINASE) FAMILY"/>
    <property type="match status" value="1"/>
</dbReference>
<sequence length="345" mass="35480">MTFGDHVLALDIGGTKLAAGVVGRAGDVRSFVRTPTRVEEGPDTTVKRLLDLGRDALAEAGHRAGDMAAVGIGCGGPLDPVTGRVQGPPGLPGWDDVPIVDLVDAAYGRPSFLENDATAAALGEYHYGRWGDVRQMLYLTVSTGVGGGVILDGRLYRGAAGNGGEFGHVIIDWNGRLCGCGQRGCIEAYASGTSIARRANEAIATGEASSMREVPVVTAETVSAHAGRGDPLARRVWDETTAALGRALAVMINVVEPELVVLGGGVTRAGDALLLPVRHAALSQAMRPAGAAARVELSAHGDTVGVVGAAASAFLHLDGGGRTHDLAERGNRSHRLPPTKEVSSP</sequence>
<organism evidence="3 4">
    <name type="scientific">Actinoallomurus iriomotensis</name>
    <dbReference type="NCBI Taxonomy" id="478107"/>
    <lineage>
        <taxon>Bacteria</taxon>
        <taxon>Bacillati</taxon>
        <taxon>Actinomycetota</taxon>
        <taxon>Actinomycetes</taxon>
        <taxon>Streptosporangiales</taxon>
        <taxon>Thermomonosporaceae</taxon>
        <taxon>Actinoallomurus</taxon>
    </lineage>
</organism>